<dbReference type="AlphaFoldDB" id="A0AAD9UDS1"/>
<proteinExistence type="predicted"/>
<accession>A0AAD9UDS1</accession>
<protein>
    <submittedName>
        <fullName evidence="2">Uncharacterized protein</fullName>
    </submittedName>
</protein>
<evidence type="ECO:0000313" key="3">
    <source>
        <dbReference type="Proteomes" id="UP001209878"/>
    </source>
</evidence>
<keyword evidence="3" id="KW-1185">Reference proteome</keyword>
<dbReference type="EMBL" id="JAODUO010000228">
    <property type="protein sequence ID" value="KAK2185644.1"/>
    <property type="molecule type" value="Genomic_DNA"/>
</dbReference>
<feature type="compositionally biased region" description="Low complexity" evidence="1">
    <location>
        <begin position="88"/>
        <end position="97"/>
    </location>
</feature>
<feature type="compositionally biased region" description="Basic and acidic residues" evidence="1">
    <location>
        <begin position="104"/>
        <end position="122"/>
    </location>
</feature>
<feature type="region of interest" description="Disordered" evidence="1">
    <location>
        <begin position="1"/>
        <end position="37"/>
    </location>
</feature>
<comment type="caution">
    <text evidence="2">The sequence shown here is derived from an EMBL/GenBank/DDBJ whole genome shotgun (WGS) entry which is preliminary data.</text>
</comment>
<reference evidence="2" key="1">
    <citation type="journal article" date="2023" name="Mol. Biol. Evol.">
        <title>Third-Generation Sequencing Reveals the Adaptive Role of the Epigenome in Three Deep-Sea Polychaetes.</title>
        <authorList>
            <person name="Perez M."/>
            <person name="Aroh O."/>
            <person name="Sun Y."/>
            <person name="Lan Y."/>
            <person name="Juniper S.K."/>
            <person name="Young C.R."/>
            <person name="Angers B."/>
            <person name="Qian P.Y."/>
        </authorList>
    </citation>
    <scope>NUCLEOTIDE SEQUENCE</scope>
    <source>
        <strain evidence="2">R07B-5</strain>
    </source>
</reference>
<feature type="region of interest" description="Disordered" evidence="1">
    <location>
        <begin position="60"/>
        <end position="122"/>
    </location>
</feature>
<gene>
    <name evidence="2" type="ORF">NP493_229g03077</name>
</gene>
<organism evidence="2 3">
    <name type="scientific">Ridgeia piscesae</name>
    <name type="common">Tubeworm</name>
    <dbReference type="NCBI Taxonomy" id="27915"/>
    <lineage>
        <taxon>Eukaryota</taxon>
        <taxon>Metazoa</taxon>
        <taxon>Spiralia</taxon>
        <taxon>Lophotrochozoa</taxon>
        <taxon>Annelida</taxon>
        <taxon>Polychaeta</taxon>
        <taxon>Sedentaria</taxon>
        <taxon>Canalipalpata</taxon>
        <taxon>Sabellida</taxon>
        <taxon>Siboglinidae</taxon>
        <taxon>Ridgeia</taxon>
    </lineage>
</organism>
<evidence type="ECO:0000256" key="1">
    <source>
        <dbReference type="SAM" id="MobiDB-lite"/>
    </source>
</evidence>
<name>A0AAD9UDS1_RIDPI</name>
<dbReference type="Proteomes" id="UP001209878">
    <property type="component" value="Unassembled WGS sequence"/>
</dbReference>
<evidence type="ECO:0000313" key="2">
    <source>
        <dbReference type="EMBL" id="KAK2185644.1"/>
    </source>
</evidence>
<sequence length="122" mass="13152">MAHVAKSVGRMPPVYSSEIKHRRRHTGNAAPEAIANNNGGILRGCCFSARARVYTGYRIPGEDAGARRQPSGRRAFRRSQSPPLPVHARAATTETRCGGAGTAEEGRGRDTLRAAADEISRR</sequence>